<evidence type="ECO:0000259" key="1">
    <source>
        <dbReference type="Pfam" id="PF13966"/>
    </source>
</evidence>
<dbReference type="InterPro" id="IPR026960">
    <property type="entry name" value="RVT-Znf"/>
</dbReference>
<feature type="domain" description="Reverse transcriptase zinc-binding" evidence="1">
    <location>
        <begin position="107"/>
        <end position="189"/>
    </location>
</feature>
<dbReference type="AlphaFoldDB" id="A0A8S9MXI3"/>
<dbReference type="PANTHER" id="PTHR33116:SF66">
    <property type="entry name" value="REVERSE TRANSCRIPTASE ZINC-BINDING DOMAIN-CONTAINING PROTEIN"/>
    <property type="match status" value="1"/>
</dbReference>
<reference evidence="2" key="1">
    <citation type="submission" date="2019-12" db="EMBL/GenBank/DDBJ databases">
        <title>Genome sequencing and annotation of Brassica cretica.</title>
        <authorList>
            <person name="Studholme D.J."/>
            <person name="Sarris P."/>
        </authorList>
    </citation>
    <scope>NUCLEOTIDE SEQUENCE</scope>
    <source>
        <strain evidence="2">PFS-109/04</strain>
        <tissue evidence="2">Leaf</tissue>
    </source>
</reference>
<dbReference type="Pfam" id="PF13966">
    <property type="entry name" value="zf-RVT"/>
    <property type="match status" value="1"/>
</dbReference>
<dbReference type="PANTHER" id="PTHR33116">
    <property type="entry name" value="REVERSE TRANSCRIPTASE ZINC-BINDING DOMAIN-CONTAINING PROTEIN-RELATED-RELATED"/>
    <property type="match status" value="1"/>
</dbReference>
<evidence type="ECO:0000313" key="3">
    <source>
        <dbReference type="Proteomes" id="UP000712600"/>
    </source>
</evidence>
<proteinExistence type="predicted"/>
<comment type="caution">
    <text evidence="2">The sequence shown here is derived from an EMBL/GenBank/DDBJ whole genome shotgun (WGS) entry which is preliminary data.</text>
</comment>
<evidence type="ECO:0000313" key="2">
    <source>
        <dbReference type="EMBL" id="KAF3486119.1"/>
    </source>
</evidence>
<organism evidence="2 3">
    <name type="scientific">Brassica cretica</name>
    <name type="common">Mustard</name>
    <dbReference type="NCBI Taxonomy" id="69181"/>
    <lineage>
        <taxon>Eukaryota</taxon>
        <taxon>Viridiplantae</taxon>
        <taxon>Streptophyta</taxon>
        <taxon>Embryophyta</taxon>
        <taxon>Tracheophyta</taxon>
        <taxon>Spermatophyta</taxon>
        <taxon>Magnoliopsida</taxon>
        <taxon>eudicotyledons</taxon>
        <taxon>Gunneridae</taxon>
        <taxon>Pentapetalae</taxon>
        <taxon>rosids</taxon>
        <taxon>malvids</taxon>
        <taxon>Brassicales</taxon>
        <taxon>Brassicaceae</taxon>
        <taxon>Brassiceae</taxon>
        <taxon>Brassica</taxon>
    </lineage>
</organism>
<name>A0A8S9MXI3_BRACR</name>
<accession>A0A8S9MXI3</accession>
<dbReference type="Proteomes" id="UP000712600">
    <property type="component" value="Unassembled WGS sequence"/>
</dbReference>
<gene>
    <name evidence="2" type="ORF">F2Q69_00052660</name>
</gene>
<dbReference type="EMBL" id="QGKX02002183">
    <property type="protein sequence ID" value="KAF3486119.1"/>
    <property type="molecule type" value="Genomic_DNA"/>
</dbReference>
<protein>
    <recommendedName>
        <fullName evidence="1">Reverse transcriptase zinc-binding domain-containing protein</fullName>
    </recommendedName>
</protein>
<sequence length="292" mass="34529">MENIDDGKFIRMEVKDGKSAFFWFDNWFQLGKLIDITGAVGTQYLGIPRNARVCEAVSHEQWNVRGHRRRHYHALHERIQREPIPDAQQGSDVVLWKHSEDDFKPWFSSLKTLEQIREKEAMVPWSHTVWFTQGVPRYTFIVWLAVRNRLSTGDRMRAWGIQQSCVLCGERDETRDHVFFACPYSYTAWDKLAGRFSGNRTDPDRTSSLQLVNANNLQLLDRILLKMVFQTSIYHIWQERNQRRHRTVFRSVDQLIRTVDKAIRNRITSLRYKSGHELAGLMQRWFMATANT</sequence>